<feature type="binding site" evidence="7">
    <location>
        <position position="145"/>
    </location>
    <ligand>
        <name>Zn(2+)</name>
        <dbReference type="ChEBI" id="CHEBI:29105"/>
    </ligand>
</feature>
<dbReference type="PANTHER" id="PTHR33202:SF6">
    <property type="entry name" value="ZINC UPTAKE REGULATION PROTEIN"/>
    <property type="match status" value="1"/>
</dbReference>
<feature type="binding site" evidence="7">
    <location>
        <position position="104"/>
    </location>
    <ligand>
        <name>Zn(2+)</name>
        <dbReference type="ChEBI" id="CHEBI:29105"/>
    </ligand>
</feature>
<dbReference type="GO" id="GO:0045892">
    <property type="term" value="P:negative regulation of DNA-templated transcription"/>
    <property type="evidence" value="ECO:0007669"/>
    <property type="project" value="TreeGrafter"/>
</dbReference>
<evidence type="ECO:0000256" key="3">
    <source>
        <dbReference type="ARBA" id="ARBA00022833"/>
    </source>
</evidence>
<comment type="caution">
    <text evidence="8">The sequence shown here is derived from an EMBL/GenBank/DDBJ whole genome shotgun (WGS) entry which is preliminary data.</text>
</comment>
<dbReference type="GO" id="GO:0005829">
    <property type="term" value="C:cytosol"/>
    <property type="evidence" value="ECO:0007669"/>
    <property type="project" value="TreeGrafter"/>
</dbReference>
<keyword evidence="7" id="KW-0479">Metal-binding</keyword>
<sequence>MTNTNEMIKYAEQKCKKSNAKLTPKRKQVLTGLINSNKAISAYELADYCNQYFDDKFPIMTIYRILEFLEEESLVHKLQTSNKYVACAHIACDHEHLVPQFLICHECQKVKEIHINKNIVNELNDNVEQAGFSMISPQLEINCLCSDCKPLQ</sequence>
<feature type="binding site" evidence="7">
    <location>
        <position position="107"/>
    </location>
    <ligand>
        <name>Zn(2+)</name>
        <dbReference type="ChEBI" id="CHEBI:29105"/>
    </ligand>
</feature>
<dbReference type="SUPFAM" id="SSF46785">
    <property type="entry name" value="Winged helix' DNA-binding domain"/>
    <property type="match status" value="1"/>
</dbReference>
<keyword evidence="2" id="KW-0678">Repressor</keyword>
<evidence type="ECO:0000256" key="6">
    <source>
        <dbReference type="ARBA" id="ARBA00023163"/>
    </source>
</evidence>
<keyword evidence="5" id="KW-0238">DNA-binding</keyword>
<evidence type="ECO:0000256" key="4">
    <source>
        <dbReference type="ARBA" id="ARBA00023015"/>
    </source>
</evidence>
<dbReference type="Gene3D" id="3.30.1490.190">
    <property type="match status" value="1"/>
</dbReference>
<dbReference type="Proteomes" id="UP000281474">
    <property type="component" value="Unassembled WGS sequence"/>
</dbReference>
<name>A0A3L8PZS3_9GAMM</name>
<keyword evidence="3 7" id="KW-0862">Zinc</keyword>
<dbReference type="PANTHER" id="PTHR33202">
    <property type="entry name" value="ZINC UPTAKE REGULATION PROTEIN"/>
    <property type="match status" value="1"/>
</dbReference>
<feature type="binding site" evidence="7">
    <location>
        <position position="148"/>
    </location>
    <ligand>
        <name>Zn(2+)</name>
        <dbReference type="ChEBI" id="CHEBI:29105"/>
    </ligand>
</feature>
<evidence type="ECO:0000313" key="8">
    <source>
        <dbReference type="EMBL" id="RLV60861.1"/>
    </source>
</evidence>
<evidence type="ECO:0000256" key="2">
    <source>
        <dbReference type="ARBA" id="ARBA00022491"/>
    </source>
</evidence>
<dbReference type="InterPro" id="IPR036388">
    <property type="entry name" value="WH-like_DNA-bd_sf"/>
</dbReference>
<dbReference type="EMBL" id="QZEI01000011">
    <property type="protein sequence ID" value="RLV60861.1"/>
    <property type="molecule type" value="Genomic_DNA"/>
</dbReference>
<dbReference type="OrthoDB" id="9801127at2"/>
<dbReference type="GO" id="GO:0000976">
    <property type="term" value="F:transcription cis-regulatory region binding"/>
    <property type="evidence" value="ECO:0007669"/>
    <property type="project" value="TreeGrafter"/>
</dbReference>
<dbReference type="GO" id="GO:1900376">
    <property type="term" value="P:regulation of secondary metabolite biosynthetic process"/>
    <property type="evidence" value="ECO:0007669"/>
    <property type="project" value="TreeGrafter"/>
</dbReference>
<accession>A0A3L8PZS3</accession>
<dbReference type="GO" id="GO:0003700">
    <property type="term" value="F:DNA-binding transcription factor activity"/>
    <property type="evidence" value="ECO:0007669"/>
    <property type="project" value="InterPro"/>
</dbReference>
<dbReference type="GO" id="GO:0008270">
    <property type="term" value="F:zinc ion binding"/>
    <property type="evidence" value="ECO:0007669"/>
    <property type="project" value="TreeGrafter"/>
</dbReference>
<dbReference type="RefSeq" id="WP_121837943.1">
    <property type="nucleotide sequence ID" value="NZ_ML014760.1"/>
</dbReference>
<keyword evidence="4" id="KW-0805">Transcription regulation</keyword>
<dbReference type="InterPro" id="IPR002481">
    <property type="entry name" value="FUR"/>
</dbReference>
<dbReference type="Gene3D" id="1.10.10.10">
    <property type="entry name" value="Winged helix-like DNA-binding domain superfamily/Winged helix DNA-binding domain"/>
    <property type="match status" value="1"/>
</dbReference>
<evidence type="ECO:0000256" key="5">
    <source>
        <dbReference type="ARBA" id="ARBA00023125"/>
    </source>
</evidence>
<dbReference type="AlphaFoldDB" id="A0A3L8PZS3"/>
<evidence type="ECO:0000256" key="1">
    <source>
        <dbReference type="ARBA" id="ARBA00007957"/>
    </source>
</evidence>
<comment type="cofactor">
    <cofactor evidence="7">
        <name>Zn(2+)</name>
        <dbReference type="ChEBI" id="CHEBI:29105"/>
    </cofactor>
    <text evidence="7">Binds 1 zinc ion per subunit.</text>
</comment>
<dbReference type="InterPro" id="IPR036390">
    <property type="entry name" value="WH_DNA-bd_sf"/>
</dbReference>
<organism evidence="8 9">
    <name type="scientific">Parashewanella curva</name>
    <dbReference type="NCBI Taxonomy" id="2338552"/>
    <lineage>
        <taxon>Bacteria</taxon>
        <taxon>Pseudomonadati</taxon>
        <taxon>Pseudomonadota</taxon>
        <taxon>Gammaproteobacteria</taxon>
        <taxon>Alteromonadales</taxon>
        <taxon>Shewanellaceae</taxon>
        <taxon>Parashewanella</taxon>
    </lineage>
</organism>
<dbReference type="Pfam" id="PF01475">
    <property type="entry name" value="FUR"/>
    <property type="match status" value="1"/>
</dbReference>
<evidence type="ECO:0000313" key="9">
    <source>
        <dbReference type="Proteomes" id="UP000281474"/>
    </source>
</evidence>
<keyword evidence="9" id="KW-1185">Reference proteome</keyword>
<evidence type="ECO:0000256" key="7">
    <source>
        <dbReference type="PIRSR" id="PIRSR602481-1"/>
    </source>
</evidence>
<protein>
    <submittedName>
        <fullName evidence="8">Transcriptional repressor</fullName>
    </submittedName>
</protein>
<keyword evidence="6" id="KW-0804">Transcription</keyword>
<comment type="similarity">
    <text evidence="1">Belongs to the Fur family.</text>
</comment>
<dbReference type="InterPro" id="IPR043135">
    <property type="entry name" value="Fur_C"/>
</dbReference>
<gene>
    <name evidence="8" type="ORF">D5018_05175</name>
</gene>
<reference evidence="8 9" key="1">
    <citation type="submission" date="2018-09" db="EMBL/GenBank/DDBJ databases">
        <title>Phylogeny of the Shewanellaceae, and recommendation for two new genera, Pseudoshewanella and Parashewanella.</title>
        <authorList>
            <person name="Wang G."/>
        </authorList>
    </citation>
    <scope>NUCLEOTIDE SEQUENCE [LARGE SCALE GENOMIC DNA]</scope>
    <source>
        <strain evidence="8 9">C51</strain>
    </source>
</reference>
<proteinExistence type="inferred from homology"/>